<accession>A0A017H967</accession>
<reference evidence="1 2" key="1">
    <citation type="submission" date="2013-03" db="EMBL/GenBank/DDBJ databases">
        <authorList>
            <person name="Fiebig A."/>
            <person name="Goeker M."/>
            <person name="Klenk H.-P.P."/>
        </authorList>
    </citation>
    <scope>NUCLEOTIDE SEQUENCE [LARGE SCALE GENOMIC DNA]</scope>
    <source>
        <strain evidence="1 2">DSM 17492</strain>
    </source>
</reference>
<dbReference type="HOGENOM" id="CLU_2917121_0_0_5"/>
<proteinExistence type="predicted"/>
<evidence type="ECO:0000313" key="2">
    <source>
        <dbReference type="Proteomes" id="UP000025047"/>
    </source>
</evidence>
<sequence>MGGGGRDTVEFDGAFEDYGVIFGKKVIVTFEDNRDVLIGMERLEFDDVTYARQSGEWVEVG</sequence>
<keyword evidence="2" id="KW-1185">Reference proteome</keyword>
<organism evidence="1 2">
    <name type="scientific">Limimaricola hongkongensis DSM 17492</name>
    <dbReference type="NCBI Taxonomy" id="1122180"/>
    <lineage>
        <taxon>Bacteria</taxon>
        <taxon>Pseudomonadati</taxon>
        <taxon>Pseudomonadota</taxon>
        <taxon>Alphaproteobacteria</taxon>
        <taxon>Rhodobacterales</taxon>
        <taxon>Paracoccaceae</taxon>
        <taxon>Limimaricola</taxon>
    </lineage>
</organism>
<dbReference type="EMBL" id="APGJ01000007">
    <property type="protein sequence ID" value="EYD70860.1"/>
    <property type="molecule type" value="Genomic_DNA"/>
</dbReference>
<dbReference type="Proteomes" id="UP000025047">
    <property type="component" value="Unassembled WGS sequence"/>
</dbReference>
<gene>
    <name evidence="1" type="ORF">Lokhon_02504</name>
</gene>
<dbReference type="PATRIC" id="fig|1122180.6.peg.2485"/>
<dbReference type="AlphaFoldDB" id="A0A017H967"/>
<name>A0A017H967_9RHOB</name>
<comment type="caution">
    <text evidence="1">The sequence shown here is derived from an EMBL/GenBank/DDBJ whole genome shotgun (WGS) entry which is preliminary data.</text>
</comment>
<protein>
    <submittedName>
        <fullName evidence="1">Uncharacterized protein</fullName>
    </submittedName>
</protein>
<evidence type="ECO:0000313" key="1">
    <source>
        <dbReference type="EMBL" id="EYD70860.1"/>
    </source>
</evidence>